<keyword evidence="3" id="KW-0813">Transport</keyword>
<feature type="transmembrane region" description="Helical" evidence="10">
    <location>
        <begin position="206"/>
        <end position="224"/>
    </location>
</feature>
<feature type="transmembrane region" description="Helical" evidence="10">
    <location>
        <begin position="703"/>
        <end position="726"/>
    </location>
</feature>
<evidence type="ECO:0000256" key="6">
    <source>
        <dbReference type="ARBA" id="ARBA00022967"/>
    </source>
</evidence>
<dbReference type="PANTHER" id="PTHR31998">
    <property type="entry name" value="K(+)-INSENSITIVE PYROPHOSPHATE-ENERGIZED PROTON PUMP"/>
    <property type="match status" value="1"/>
</dbReference>
<comment type="subcellular location">
    <subcellularLocation>
        <location evidence="1">Endomembrane system</location>
        <topology evidence="1">Multi-pass membrane protein</topology>
    </subcellularLocation>
</comment>
<name>A0A8T0CQ44_CORYI</name>
<evidence type="ECO:0000256" key="1">
    <source>
        <dbReference type="ARBA" id="ARBA00004127"/>
    </source>
</evidence>
<dbReference type="Proteomes" id="UP000806378">
    <property type="component" value="Unassembled WGS sequence"/>
</dbReference>
<feature type="transmembrane region" description="Helical" evidence="10">
    <location>
        <begin position="77"/>
        <end position="98"/>
    </location>
</feature>
<keyword evidence="9 10" id="KW-0472">Membrane</keyword>
<evidence type="ECO:0000313" key="12">
    <source>
        <dbReference type="Proteomes" id="UP000806378"/>
    </source>
</evidence>
<accession>A0A8T0CQ44</accession>
<evidence type="ECO:0000256" key="8">
    <source>
        <dbReference type="ARBA" id="ARBA00023065"/>
    </source>
</evidence>
<feature type="transmembrane region" description="Helical" evidence="10">
    <location>
        <begin position="118"/>
        <end position="144"/>
    </location>
</feature>
<evidence type="ECO:0000256" key="4">
    <source>
        <dbReference type="ARBA" id="ARBA00022692"/>
    </source>
</evidence>
<dbReference type="OrthoDB" id="754859at2759"/>
<evidence type="ECO:0000256" key="10">
    <source>
        <dbReference type="SAM" id="Phobius"/>
    </source>
</evidence>
<comment type="caution">
    <text evidence="11">The sequence shown here is derived from an EMBL/GenBank/DDBJ whole genome shotgun (WGS) entry which is preliminary data.</text>
</comment>
<feature type="transmembrane region" description="Helical" evidence="10">
    <location>
        <begin position="599"/>
        <end position="619"/>
    </location>
</feature>
<feature type="transmembrane region" description="Helical" evidence="10">
    <location>
        <begin position="174"/>
        <end position="200"/>
    </location>
</feature>
<dbReference type="InterPro" id="IPR004131">
    <property type="entry name" value="PPase-energised_H-pump"/>
</dbReference>
<sequence length="730" mass="78233">MKIWVWEVVVNFQFFLFQYIAELSTFFHPLSHLVRLITFLSLFRQWDLTLTLCSLPKRAQLLFVIVTGVKSFLCKECWYFGAFVGAFAILNFLCLGSVERFSTQSRPCKSDPSNTCKPALATAFFSTVSFLLGAFTSVVSGFLGTKIAIYANKRTVFKESDFDRRTSVAASRSAAVMGFFVTAIGLLVLYLAIYLFKLYYGNDWEGLFEAIIGYGLGGSFMALLRRAGGGIYAKAADVCRHLVKGIDPNIPSDRNPAVIPNYVGDILGNVAGMGPDLFASYAGSTCAALVVASISSFGIDHNFTAICYPLLISSMGILVCLITTLVGEIVGEIMCRLKTQLIISSILMTGGIFFVSWVALPSSFTIYNLRSQKVVKYWQLCACGVVGLWAGLIIAFVSKIYTNKKFRSVDGRVLTNVSVILGAVGIPLFAAVSILVSSRFAGTYGIALAALGMLSTSATRLAIDAYGPISHNARVIANTAGGSGKNCKIYAAAGKGFPIESAALVSIALFGAFVSHPTTSSVDALTPKIIIGLLMGACLPHFFSAMTMKSVGRVVNKMALALDVREKLKGGSDNLPLNNGPGHYTTFFEISTDASVREVILPGTLVMLTPLIVGTLFGVDTLSGVLAGSLGSVVQIAISASNTDEAWKKANEHIRDTPGEIVMTVESGETTGDSREVTASKNYEMKKAIGNSQKDTSGPPLNILIQLIAVESLVFAPFFVTHGGLLSKFL</sequence>
<evidence type="ECO:0000256" key="9">
    <source>
        <dbReference type="ARBA" id="ARBA00023136"/>
    </source>
</evidence>
<keyword evidence="8" id="KW-0406">Ion transport</keyword>
<dbReference type="GO" id="GO:0004427">
    <property type="term" value="F:inorganic diphosphate phosphatase activity"/>
    <property type="evidence" value="ECO:0007669"/>
    <property type="project" value="InterPro"/>
</dbReference>
<dbReference type="Gramene" id="rna-gnl|WGS:JABURB|Cocit.L0358.1">
    <property type="protein sequence ID" value="cds-KAF7849713.1"/>
    <property type="gene ID" value="gene-BT93_L0358"/>
</dbReference>
<dbReference type="AlphaFoldDB" id="A0A8T0CQ44"/>
<dbReference type="GO" id="GO:0009678">
    <property type="term" value="F:diphosphate hydrolysis-driven proton transmembrane transporter activity"/>
    <property type="evidence" value="ECO:0007669"/>
    <property type="project" value="UniProtKB-EC"/>
</dbReference>
<feature type="transmembrane region" description="Helical" evidence="10">
    <location>
        <begin position="277"/>
        <end position="297"/>
    </location>
</feature>
<dbReference type="Pfam" id="PF03030">
    <property type="entry name" value="H_PPase"/>
    <property type="match status" value="1"/>
</dbReference>
<feature type="transmembrane region" description="Helical" evidence="10">
    <location>
        <begin position="529"/>
        <end position="548"/>
    </location>
</feature>
<feature type="transmembrane region" description="Helical" evidence="10">
    <location>
        <begin position="497"/>
        <end position="517"/>
    </location>
</feature>
<proteinExistence type="predicted"/>
<dbReference type="GO" id="GO:0016020">
    <property type="term" value="C:membrane"/>
    <property type="evidence" value="ECO:0007669"/>
    <property type="project" value="InterPro"/>
</dbReference>
<keyword evidence="7 10" id="KW-1133">Transmembrane helix</keyword>
<dbReference type="PIRSF" id="PIRSF001265">
    <property type="entry name" value="H+-PPase"/>
    <property type="match status" value="1"/>
</dbReference>
<feature type="transmembrane region" description="Helical" evidence="10">
    <location>
        <begin position="413"/>
        <end position="436"/>
    </location>
</feature>
<evidence type="ECO:0000313" key="11">
    <source>
        <dbReference type="EMBL" id="KAF7849713.1"/>
    </source>
</evidence>
<feature type="transmembrane region" description="Helical" evidence="10">
    <location>
        <begin position="377"/>
        <end position="401"/>
    </location>
</feature>
<evidence type="ECO:0000256" key="3">
    <source>
        <dbReference type="ARBA" id="ARBA00022448"/>
    </source>
</evidence>
<organism evidence="11 12">
    <name type="scientific">Corymbia citriodora subsp. variegata</name>
    <dbReference type="NCBI Taxonomy" id="360336"/>
    <lineage>
        <taxon>Eukaryota</taxon>
        <taxon>Viridiplantae</taxon>
        <taxon>Streptophyta</taxon>
        <taxon>Embryophyta</taxon>
        <taxon>Tracheophyta</taxon>
        <taxon>Spermatophyta</taxon>
        <taxon>Magnoliopsida</taxon>
        <taxon>eudicotyledons</taxon>
        <taxon>Gunneridae</taxon>
        <taxon>Pentapetalae</taxon>
        <taxon>rosids</taxon>
        <taxon>malvids</taxon>
        <taxon>Myrtales</taxon>
        <taxon>Myrtaceae</taxon>
        <taxon>Myrtoideae</taxon>
        <taxon>Eucalypteae</taxon>
        <taxon>Corymbia</taxon>
    </lineage>
</organism>
<feature type="transmembrane region" description="Helical" evidence="10">
    <location>
        <begin position="303"/>
        <end position="327"/>
    </location>
</feature>
<dbReference type="GO" id="GO:0012505">
    <property type="term" value="C:endomembrane system"/>
    <property type="evidence" value="ECO:0007669"/>
    <property type="project" value="UniProtKB-SubCell"/>
</dbReference>
<feature type="transmembrane region" description="Helical" evidence="10">
    <location>
        <begin position="442"/>
        <end position="463"/>
    </location>
</feature>
<evidence type="ECO:0000256" key="5">
    <source>
        <dbReference type="ARBA" id="ARBA00022842"/>
    </source>
</evidence>
<evidence type="ECO:0000256" key="7">
    <source>
        <dbReference type="ARBA" id="ARBA00022989"/>
    </source>
</evidence>
<feature type="transmembrane region" description="Helical" evidence="10">
    <location>
        <begin position="339"/>
        <end position="357"/>
    </location>
</feature>
<keyword evidence="6" id="KW-1278">Translocase</keyword>
<evidence type="ECO:0000256" key="2">
    <source>
        <dbReference type="ARBA" id="ARBA00013242"/>
    </source>
</evidence>
<protein>
    <recommendedName>
        <fullName evidence="2">H(+)-exporting diphosphatase</fullName>
        <ecNumber evidence="2">7.1.3.1</ecNumber>
    </recommendedName>
</protein>
<dbReference type="EMBL" id="MU089714">
    <property type="protein sequence ID" value="KAF7849713.1"/>
    <property type="molecule type" value="Genomic_DNA"/>
</dbReference>
<reference evidence="11" key="1">
    <citation type="submission" date="2020-05" db="EMBL/GenBank/DDBJ databases">
        <title>WGS assembly of Corymbia citriodora subspecies variegata.</title>
        <authorList>
            <person name="Barry K."/>
            <person name="Hundley H."/>
            <person name="Shu S."/>
            <person name="Jenkins J."/>
            <person name="Grimwood J."/>
            <person name="Baten A."/>
        </authorList>
    </citation>
    <scope>NUCLEOTIDE SEQUENCE</scope>
    <source>
        <strain evidence="11">CV2-018</strain>
    </source>
</reference>
<keyword evidence="5" id="KW-0460">Magnesium</keyword>
<keyword evidence="12" id="KW-1185">Reference proteome</keyword>
<dbReference type="EC" id="7.1.3.1" evidence="2"/>
<keyword evidence="4 10" id="KW-0812">Transmembrane</keyword>
<gene>
    <name evidence="11" type="ORF">BT93_L0358</name>
</gene>